<comment type="similarity">
    <text evidence="1">Belongs to the TRAFAC class TrmE-Era-EngA-EngB-Septin-like GTPase superfamily. AIG1/Toc34/Toc159-like paraseptin GTPase family. IAN subfamily.</text>
</comment>
<reference evidence="5" key="1">
    <citation type="submission" date="2021-10" db="EMBL/GenBank/DDBJ databases">
        <title>Tropical sea cucumber genome reveals ecological adaptation and Cuvierian tubules defense mechanism.</title>
        <authorList>
            <person name="Chen T."/>
        </authorList>
    </citation>
    <scope>NUCLEOTIDE SEQUENCE</scope>
    <source>
        <strain evidence="5">Nanhai2018</strain>
        <tissue evidence="5">Muscle</tissue>
    </source>
</reference>
<evidence type="ECO:0000259" key="4">
    <source>
        <dbReference type="PROSITE" id="PS51720"/>
    </source>
</evidence>
<dbReference type="InterPro" id="IPR006703">
    <property type="entry name" value="G_AIG1"/>
</dbReference>
<evidence type="ECO:0000313" key="6">
    <source>
        <dbReference type="Proteomes" id="UP001152320"/>
    </source>
</evidence>
<proteinExistence type="inferred from homology"/>
<evidence type="ECO:0000256" key="2">
    <source>
        <dbReference type="ARBA" id="ARBA00022741"/>
    </source>
</evidence>
<dbReference type="SUPFAM" id="SSF52540">
    <property type="entry name" value="P-loop containing nucleoside triphosphate hydrolases"/>
    <property type="match status" value="1"/>
</dbReference>
<dbReference type="AlphaFoldDB" id="A0A9Q0YP64"/>
<evidence type="ECO:0000313" key="5">
    <source>
        <dbReference type="EMBL" id="KAJ8023817.1"/>
    </source>
</evidence>
<dbReference type="Pfam" id="PF04548">
    <property type="entry name" value="AIG1"/>
    <property type="match status" value="1"/>
</dbReference>
<gene>
    <name evidence="5" type="ORF">HOLleu_36362</name>
</gene>
<dbReference type="PANTHER" id="PTHR10903">
    <property type="entry name" value="GTPASE, IMAP FAMILY MEMBER-RELATED"/>
    <property type="match status" value="1"/>
</dbReference>
<dbReference type="Proteomes" id="UP001152320">
    <property type="component" value="Chromosome 19"/>
</dbReference>
<comment type="caution">
    <text evidence="5">The sequence shown here is derived from an EMBL/GenBank/DDBJ whole genome shotgun (WGS) entry which is preliminary data.</text>
</comment>
<dbReference type="InterPro" id="IPR045058">
    <property type="entry name" value="GIMA/IAN/Toc"/>
</dbReference>
<protein>
    <submittedName>
        <fullName evidence="5">GTPase IMAP family member 7</fullName>
    </submittedName>
</protein>
<sequence length="202" mass="22892">MDANYDQYLTKEELDICKSSPRVKKELGRSGKSRFEATQNKYCLTKNRNIALSDDKEELRVVVVGKTGVGKSATANTILGRESFEEGVGSNSVTVESKCLTAYYKGRRIKVIDTPGLFDTNQTQEQTLNEIARVIQLFDRGIHAFLYVLNMATPRFTEEDSETLKIVEVRTSSPVAISFLYQNTFGQPEYVNRENVKYFSFP</sequence>
<feature type="domain" description="AIG1-type G" evidence="4">
    <location>
        <begin position="56"/>
        <end position="202"/>
    </location>
</feature>
<evidence type="ECO:0000256" key="3">
    <source>
        <dbReference type="ARBA" id="ARBA00023134"/>
    </source>
</evidence>
<keyword evidence="3" id="KW-0342">GTP-binding</keyword>
<accession>A0A9Q0YP64</accession>
<dbReference type="PROSITE" id="PS51720">
    <property type="entry name" value="G_AIG1"/>
    <property type="match status" value="1"/>
</dbReference>
<dbReference type="EMBL" id="JAIZAY010000019">
    <property type="protein sequence ID" value="KAJ8023817.1"/>
    <property type="molecule type" value="Genomic_DNA"/>
</dbReference>
<dbReference type="InterPro" id="IPR027417">
    <property type="entry name" value="P-loop_NTPase"/>
</dbReference>
<dbReference type="Gene3D" id="3.40.50.300">
    <property type="entry name" value="P-loop containing nucleotide triphosphate hydrolases"/>
    <property type="match status" value="1"/>
</dbReference>
<dbReference type="PANTHER" id="PTHR10903:SF184">
    <property type="entry name" value="GTP-BINDING PROTEIN A"/>
    <property type="match status" value="1"/>
</dbReference>
<dbReference type="GO" id="GO:0005525">
    <property type="term" value="F:GTP binding"/>
    <property type="evidence" value="ECO:0007669"/>
    <property type="project" value="UniProtKB-KW"/>
</dbReference>
<keyword evidence="2" id="KW-0547">Nucleotide-binding</keyword>
<keyword evidence="6" id="KW-1185">Reference proteome</keyword>
<organism evidence="5 6">
    <name type="scientific">Holothuria leucospilota</name>
    <name type="common">Black long sea cucumber</name>
    <name type="synonym">Mertensiothuria leucospilota</name>
    <dbReference type="NCBI Taxonomy" id="206669"/>
    <lineage>
        <taxon>Eukaryota</taxon>
        <taxon>Metazoa</taxon>
        <taxon>Echinodermata</taxon>
        <taxon>Eleutherozoa</taxon>
        <taxon>Echinozoa</taxon>
        <taxon>Holothuroidea</taxon>
        <taxon>Aspidochirotacea</taxon>
        <taxon>Aspidochirotida</taxon>
        <taxon>Holothuriidae</taxon>
        <taxon>Holothuria</taxon>
    </lineage>
</organism>
<evidence type="ECO:0000256" key="1">
    <source>
        <dbReference type="ARBA" id="ARBA00008535"/>
    </source>
</evidence>
<name>A0A9Q0YP64_HOLLE</name>
<dbReference type="OrthoDB" id="8954335at2759"/>